<dbReference type="Proteomes" id="UP001058980">
    <property type="component" value="Chromosome"/>
</dbReference>
<keyword evidence="2" id="KW-1185">Reference proteome</keyword>
<name>A0ABY5QDF9_9BURK</name>
<accession>A0ABY5QDF9</accession>
<evidence type="ECO:0000313" key="1">
    <source>
        <dbReference type="EMBL" id="UVA78846.1"/>
    </source>
</evidence>
<organism evidence="1 2">
    <name type="scientific">Pandoraea commovens</name>
    <dbReference type="NCBI Taxonomy" id="2508289"/>
    <lineage>
        <taxon>Bacteria</taxon>
        <taxon>Pseudomonadati</taxon>
        <taxon>Pseudomonadota</taxon>
        <taxon>Betaproteobacteria</taxon>
        <taxon>Burkholderiales</taxon>
        <taxon>Burkholderiaceae</taxon>
        <taxon>Pandoraea</taxon>
    </lineage>
</organism>
<sequence length="41" mass="4500">MENGVFFTDFSKLTGLSGHSPDDAWVRAEAQVLAFIDKIEG</sequence>
<protein>
    <submittedName>
        <fullName evidence="1">Uncharacterized protein</fullName>
    </submittedName>
</protein>
<evidence type="ECO:0000313" key="2">
    <source>
        <dbReference type="Proteomes" id="UP001058980"/>
    </source>
</evidence>
<dbReference type="RefSeq" id="WP_257958643.1">
    <property type="nucleotide sequence ID" value="NZ_CABPSA010000003.1"/>
</dbReference>
<dbReference type="EMBL" id="CP102780">
    <property type="protein sequence ID" value="UVA78846.1"/>
    <property type="molecule type" value="Genomic_DNA"/>
</dbReference>
<reference evidence="1" key="1">
    <citation type="submission" date="2022-08" db="EMBL/GenBank/DDBJ databases">
        <title>Multi-unit outbreak of Pandoraea commovens among non-cystic fibrosis intensive care patients from 2019 to 2021 in Berlin, Germany.</title>
        <authorList>
            <person name="Menzel P."/>
        </authorList>
    </citation>
    <scope>NUCLEOTIDE SEQUENCE</scope>
    <source>
        <strain evidence="1">LB-19-202-79</strain>
    </source>
</reference>
<gene>
    <name evidence="1" type="ORF">NTU39_22870</name>
</gene>
<proteinExistence type="predicted"/>